<proteinExistence type="predicted"/>
<gene>
    <name evidence="6" type="ORF">C8F04DRAFT_268058</name>
</gene>
<name>A0AAD6S5A2_9AGAR</name>
<dbReference type="CDD" id="cd01389">
    <property type="entry name" value="HMG-box_ROX1-like"/>
    <property type="match status" value="1"/>
</dbReference>
<accession>A0AAD6S5A2</accession>
<evidence type="ECO:0000313" key="7">
    <source>
        <dbReference type="Proteomes" id="UP001218188"/>
    </source>
</evidence>
<evidence type="ECO:0000256" key="1">
    <source>
        <dbReference type="ARBA" id="ARBA00023125"/>
    </source>
</evidence>
<feature type="region of interest" description="Disordered" evidence="4">
    <location>
        <begin position="1"/>
        <end position="58"/>
    </location>
</feature>
<feature type="region of interest" description="Disordered" evidence="4">
    <location>
        <begin position="459"/>
        <end position="491"/>
    </location>
</feature>
<dbReference type="GO" id="GO:0001228">
    <property type="term" value="F:DNA-binding transcription activator activity, RNA polymerase II-specific"/>
    <property type="evidence" value="ECO:0007669"/>
    <property type="project" value="TreeGrafter"/>
</dbReference>
<dbReference type="PANTHER" id="PTHR10270">
    <property type="entry name" value="SOX TRANSCRIPTION FACTOR"/>
    <property type="match status" value="1"/>
</dbReference>
<dbReference type="SUPFAM" id="SSF47095">
    <property type="entry name" value="HMG-box"/>
    <property type="match status" value="1"/>
</dbReference>
<dbReference type="PANTHER" id="PTHR10270:SF161">
    <property type="entry name" value="SEX-DETERMINING REGION Y PROTEIN"/>
    <property type="match status" value="1"/>
</dbReference>
<evidence type="ECO:0000256" key="4">
    <source>
        <dbReference type="SAM" id="MobiDB-lite"/>
    </source>
</evidence>
<dbReference type="SMART" id="SM00398">
    <property type="entry name" value="HMG"/>
    <property type="match status" value="1"/>
</dbReference>
<dbReference type="EMBL" id="JARJCM010000231">
    <property type="protein sequence ID" value="KAJ7021481.1"/>
    <property type="molecule type" value="Genomic_DNA"/>
</dbReference>
<keyword evidence="7" id="KW-1185">Reference proteome</keyword>
<keyword evidence="3" id="KW-0539">Nucleus</keyword>
<dbReference type="AlphaFoldDB" id="A0AAD6S5A2"/>
<feature type="region of interest" description="Disordered" evidence="4">
    <location>
        <begin position="279"/>
        <end position="323"/>
    </location>
</feature>
<sequence length="507" mass="56234">MSDASPSPSDSSTSSSSPPSDAGSPQTIILPEDLPLPTAPRPFSTKKSHARKRPLGHVPRPRNAFILFRCDYVRQKRRTKTDFDQNDISRNVGHIWRNMTAEQQAPWVFMADAEHRKHAVLYPTYKYVPRNKKAFRPTEEEVELRIQKEAEKVVEEEVVKRITEDNSKDLVTIYYPPWATRRTLTYYARRATSCPPSGAVSIEPYTESMDRAMVTTMGPKVDTAAEKKETADKKEQPASSSTTDDIFVSSAYGIEDGGNECSADEVPTSWHVPVSANRSLSQSSYTIDPPGGTSSWGQDEPSSPSDYSADPQSSSQPDSYSVPQFVYPEQGEFTMPQQQIPSYDVVPPGEWFESQSNYEEYWAPEMPGFQPLSPREPLLPISPADCSTFPHSVPPGDQFDAQASYWSPERHPPSSDGSPPIYPGEYAPMYSSTNYDHYWAPEISNGASTLSPVAGYSTVPDGSHISEPASNGKAVSPPNETNGYRGNFTSEFGNIFRPPSADYEGYN</sequence>
<dbReference type="InterPro" id="IPR009071">
    <property type="entry name" value="HMG_box_dom"/>
</dbReference>
<protein>
    <recommendedName>
        <fullName evidence="5">HMG box domain-containing protein</fullName>
    </recommendedName>
</protein>
<evidence type="ECO:0000313" key="6">
    <source>
        <dbReference type="EMBL" id="KAJ7021481.1"/>
    </source>
</evidence>
<dbReference type="GO" id="GO:0000978">
    <property type="term" value="F:RNA polymerase II cis-regulatory region sequence-specific DNA binding"/>
    <property type="evidence" value="ECO:0007669"/>
    <property type="project" value="TreeGrafter"/>
</dbReference>
<dbReference type="InterPro" id="IPR050140">
    <property type="entry name" value="SRY-related_HMG-box_TF-like"/>
</dbReference>
<keyword evidence="2" id="KW-0804">Transcription</keyword>
<feature type="region of interest" description="Disordered" evidence="4">
    <location>
        <begin position="222"/>
        <end position="247"/>
    </location>
</feature>
<feature type="compositionally biased region" description="Polar residues" evidence="4">
    <location>
        <begin position="279"/>
        <end position="297"/>
    </location>
</feature>
<dbReference type="InterPro" id="IPR036910">
    <property type="entry name" value="HMG_box_dom_sf"/>
</dbReference>
<evidence type="ECO:0000259" key="5">
    <source>
        <dbReference type="PROSITE" id="PS50118"/>
    </source>
</evidence>
<dbReference type="PROSITE" id="PS50118">
    <property type="entry name" value="HMG_BOX_2"/>
    <property type="match status" value="1"/>
</dbReference>
<comment type="caution">
    <text evidence="6">The sequence shown here is derived from an EMBL/GenBank/DDBJ whole genome shotgun (WGS) entry which is preliminary data.</text>
</comment>
<feature type="domain" description="HMG box" evidence="5">
    <location>
        <begin position="58"/>
        <end position="126"/>
    </location>
</feature>
<feature type="compositionally biased region" description="Basic residues" evidence="4">
    <location>
        <begin position="44"/>
        <end position="55"/>
    </location>
</feature>
<organism evidence="6 7">
    <name type="scientific">Mycena alexandri</name>
    <dbReference type="NCBI Taxonomy" id="1745969"/>
    <lineage>
        <taxon>Eukaryota</taxon>
        <taxon>Fungi</taxon>
        <taxon>Dikarya</taxon>
        <taxon>Basidiomycota</taxon>
        <taxon>Agaricomycotina</taxon>
        <taxon>Agaricomycetes</taxon>
        <taxon>Agaricomycetidae</taxon>
        <taxon>Agaricales</taxon>
        <taxon>Marasmiineae</taxon>
        <taxon>Mycenaceae</taxon>
        <taxon>Mycena</taxon>
    </lineage>
</organism>
<feature type="compositionally biased region" description="Polar residues" evidence="4">
    <location>
        <begin position="478"/>
        <end position="491"/>
    </location>
</feature>
<feature type="region of interest" description="Disordered" evidence="4">
    <location>
        <begin position="390"/>
        <end position="420"/>
    </location>
</feature>
<dbReference type="Pfam" id="PF00505">
    <property type="entry name" value="HMG_box"/>
    <property type="match status" value="1"/>
</dbReference>
<feature type="compositionally biased region" description="Low complexity" evidence="4">
    <location>
        <begin position="301"/>
        <end position="323"/>
    </location>
</feature>
<keyword evidence="1 3" id="KW-0238">DNA-binding</keyword>
<feature type="compositionally biased region" description="Basic and acidic residues" evidence="4">
    <location>
        <begin position="223"/>
        <end position="236"/>
    </location>
</feature>
<reference evidence="6" key="1">
    <citation type="submission" date="2023-03" db="EMBL/GenBank/DDBJ databases">
        <title>Massive genome expansion in bonnet fungi (Mycena s.s.) driven by repeated elements and novel gene families across ecological guilds.</title>
        <authorList>
            <consortium name="Lawrence Berkeley National Laboratory"/>
            <person name="Harder C.B."/>
            <person name="Miyauchi S."/>
            <person name="Viragh M."/>
            <person name="Kuo A."/>
            <person name="Thoen E."/>
            <person name="Andreopoulos B."/>
            <person name="Lu D."/>
            <person name="Skrede I."/>
            <person name="Drula E."/>
            <person name="Henrissat B."/>
            <person name="Morin E."/>
            <person name="Kohler A."/>
            <person name="Barry K."/>
            <person name="LaButti K."/>
            <person name="Morin E."/>
            <person name="Salamov A."/>
            <person name="Lipzen A."/>
            <person name="Mereny Z."/>
            <person name="Hegedus B."/>
            <person name="Baldrian P."/>
            <person name="Stursova M."/>
            <person name="Weitz H."/>
            <person name="Taylor A."/>
            <person name="Grigoriev I.V."/>
            <person name="Nagy L.G."/>
            <person name="Martin F."/>
            <person name="Kauserud H."/>
        </authorList>
    </citation>
    <scope>NUCLEOTIDE SEQUENCE</scope>
    <source>
        <strain evidence="6">CBHHK200</strain>
    </source>
</reference>
<evidence type="ECO:0000256" key="3">
    <source>
        <dbReference type="PROSITE-ProRule" id="PRU00267"/>
    </source>
</evidence>
<dbReference type="Proteomes" id="UP001218188">
    <property type="component" value="Unassembled WGS sequence"/>
</dbReference>
<feature type="DNA-binding region" description="HMG box" evidence="3">
    <location>
        <begin position="58"/>
        <end position="126"/>
    </location>
</feature>
<dbReference type="Gene3D" id="1.10.30.10">
    <property type="entry name" value="High mobility group box domain"/>
    <property type="match status" value="1"/>
</dbReference>
<feature type="compositionally biased region" description="Low complexity" evidence="4">
    <location>
        <begin position="1"/>
        <end position="25"/>
    </location>
</feature>
<evidence type="ECO:0000256" key="2">
    <source>
        <dbReference type="ARBA" id="ARBA00023163"/>
    </source>
</evidence>
<dbReference type="GO" id="GO:0005634">
    <property type="term" value="C:nucleus"/>
    <property type="evidence" value="ECO:0007669"/>
    <property type="project" value="UniProtKB-UniRule"/>
</dbReference>
<dbReference type="GO" id="GO:0030154">
    <property type="term" value="P:cell differentiation"/>
    <property type="evidence" value="ECO:0007669"/>
    <property type="project" value="TreeGrafter"/>
</dbReference>